<dbReference type="Proteomes" id="UP000198867">
    <property type="component" value="Unassembled WGS sequence"/>
</dbReference>
<evidence type="ECO:0000313" key="3">
    <source>
        <dbReference type="Proteomes" id="UP000198867"/>
    </source>
</evidence>
<dbReference type="RefSeq" id="WP_218151878.1">
    <property type="nucleotide sequence ID" value="NZ_FOVM01000011.1"/>
</dbReference>
<proteinExistence type="predicted"/>
<dbReference type="InterPro" id="IPR013096">
    <property type="entry name" value="Cupin_2"/>
</dbReference>
<feature type="domain" description="Cupin type-2" evidence="1">
    <location>
        <begin position="19"/>
        <end position="72"/>
    </location>
</feature>
<keyword evidence="3" id="KW-1185">Reference proteome</keyword>
<dbReference type="PANTHER" id="PTHR36440">
    <property type="entry name" value="PUTATIVE (AFU_ORTHOLOGUE AFUA_8G07350)-RELATED"/>
    <property type="match status" value="1"/>
</dbReference>
<dbReference type="PANTHER" id="PTHR36440:SF1">
    <property type="entry name" value="PUTATIVE (AFU_ORTHOLOGUE AFUA_8G07350)-RELATED"/>
    <property type="match status" value="1"/>
</dbReference>
<dbReference type="AlphaFoldDB" id="A0A1I5DUA2"/>
<dbReference type="InterPro" id="IPR014710">
    <property type="entry name" value="RmlC-like_jellyroll"/>
</dbReference>
<protein>
    <submittedName>
        <fullName evidence="2">Cupin domain-containing protein</fullName>
    </submittedName>
</protein>
<dbReference type="Pfam" id="PF07883">
    <property type="entry name" value="Cupin_2"/>
    <property type="match status" value="1"/>
</dbReference>
<evidence type="ECO:0000259" key="1">
    <source>
        <dbReference type="Pfam" id="PF07883"/>
    </source>
</evidence>
<reference evidence="3" key="1">
    <citation type="submission" date="2016-10" db="EMBL/GenBank/DDBJ databases">
        <authorList>
            <person name="Varghese N."/>
            <person name="Submissions S."/>
        </authorList>
    </citation>
    <scope>NUCLEOTIDE SEQUENCE [LARGE SCALE GENOMIC DNA]</scope>
    <source>
        <strain evidence="3">CGMCC 1.11101</strain>
    </source>
</reference>
<dbReference type="InterPro" id="IPR011051">
    <property type="entry name" value="RmlC_Cupin_sf"/>
</dbReference>
<dbReference type="Gene3D" id="2.60.120.10">
    <property type="entry name" value="Jelly Rolls"/>
    <property type="match status" value="1"/>
</dbReference>
<gene>
    <name evidence="2" type="ORF">SAMN05216219_3094</name>
</gene>
<dbReference type="EMBL" id="FOVM01000011">
    <property type="protein sequence ID" value="SFO02842.1"/>
    <property type="molecule type" value="Genomic_DNA"/>
</dbReference>
<organism evidence="2 3">
    <name type="scientific">Mycetocola miduiensis</name>
    <dbReference type="NCBI Taxonomy" id="995034"/>
    <lineage>
        <taxon>Bacteria</taxon>
        <taxon>Bacillati</taxon>
        <taxon>Actinomycetota</taxon>
        <taxon>Actinomycetes</taxon>
        <taxon>Micrococcales</taxon>
        <taxon>Microbacteriaceae</taxon>
        <taxon>Mycetocola</taxon>
    </lineage>
</organism>
<sequence>MDSGHTDDSYEIFEVDAPRDDPTPLHRTGWAKTYYVLQGRMLVQVDDERFDLGPGSVIAIPPGALHTFTVLTPTAKFLVFSMTGAMGRFQADLDASMPRGRPLGETMPAIEEVLSRHDVSIDGAKVSQ</sequence>
<dbReference type="InterPro" id="IPR053146">
    <property type="entry name" value="QDO-like"/>
</dbReference>
<dbReference type="SUPFAM" id="SSF51182">
    <property type="entry name" value="RmlC-like cupins"/>
    <property type="match status" value="1"/>
</dbReference>
<name>A0A1I5DUA2_9MICO</name>
<accession>A0A1I5DUA2</accession>
<evidence type="ECO:0000313" key="2">
    <source>
        <dbReference type="EMBL" id="SFO02842.1"/>
    </source>
</evidence>
<dbReference type="STRING" id="995034.SAMN05216219_3094"/>